<organism evidence="1 2">
    <name type="scientific">Octadecabacter antarcticus 307</name>
    <dbReference type="NCBI Taxonomy" id="391626"/>
    <lineage>
        <taxon>Bacteria</taxon>
        <taxon>Pseudomonadati</taxon>
        <taxon>Pseudomonadota</taxon>
        <taxon>Alphaproteobacteria</taxon>
        <taxon>Rhodobacterales</taxon>
        <taxon>Roseobacteraceae</taxon>
        <taxon>Octadecabacter</taxon>
    </lineage>
</organism>
<dbReference type="KEGG" id="oat:OAN307_c35990"/>
<sequence>MTKRKNHSPDFKAKVALEAIREEMTMAELSKKYGVHLLPAGVCLQTLRGYADWDLEARRD</sequence>
<dbReference type="STRING" id="391626.OAN307_c35990"/>
<protein>
    <recommendedName>
        <fullName evidence="3">Transposase</fullName>
    </recommendedName>
</protein>
<dbReference type="GO" id="GO:0043565">
    <property type="term" value="F:sequence-specific DNA binding"/>
    <property type="evidence" value="ECO:0007669"/>
    <property type="project" value="InterPro"/>
</dbReference>
<dbReference type="OrthoDB" id="9803878at2"/>
<dbReference type="eggNOG" id="COG2963">
    <property type="taxonomic scope" value="Bacteria"/>
</dbReference>
<evidence type="ECO:0008006" key="3">
    <source>
        <dbReference type="Google" id="ProtNLM"/>
    </source>
</evidence>
<keyword evidence="2" id="KW-1185">Reference proteome</keyword>
<evidence type="ECO:0000313" key="1">
    <source>
        <dbReference type="EMBL" id="AGI69072.1"/>
    </source>
</evidence>
<dbReference type="EMBL" id="CP003740">
    <property type="protein sequence ID" value="AGI69072.1"/>
    <property type="molecule type" value="Genomic_DNA"/>
</dbReference>
<dbReference type="SUPFAM" id="SSF48295">
    <property type="entry name" value="TrpR-like"/>
    <property type="match status" value="1"/>
</dbReference>
<accession>M9RA59</accession>
<proteinExistence type="predicted"/>
<dbReference type="AlphaFoldDB" id="M9RA59"/>
<gene>
    <name evidence="1" type="ORF">OAN307_c35990</name>
</gene>
<dbReference type="Proteomes" id="UP000005307">
    <property type="component" value="Chromosome"/>
</dbReference>
<reference evidence="1 2" key="1">
    <citation type="journal article" date="2013" name="PLoS ONE">
        <title>Poles Apart: Arctic and Antarctic Octadecabacter strains Share High Genome Plasticity and a New Type of Xanthorhodopsin.</title>
        <authorList>
            <person name="Vollmers J."/>
            <person name="Voget S."/>
            <person name="Dietrich S."/>
            <person name="Gollnow K."/>
            <person name="Smits M."/>
            <person name="Meyer K."/>
            <person name="Brinkhoff T."/>
            <person name="Simon M."/>
            <person name="Daniel R."/>
        </authorList>
    </citation>
    <scope>NUCLEOTIDE SEQUENCE [LARGE SCALE GENOMIC DNA]</scope>
    <source>
        <strain evidence="1 2">307</strain>
    </source>
</reference>
<name>M9RA59_9RHOB</name>
<dbReference type="HOGENOM" id="CLU_2937059_0_0_5"/>
<dbReference type="RefSeq" id="WP_015501033.1">
    <property type="nucleotide sequence ID" value="NC_020911.1"/>
</dbReference>
<dbReference type="InterPro" id="IPR010921">
    <property type="entry name" value="Trp_repressor/repl_initiator"/>
</dbReference>
<evidence type="ECO:0000313" key="2">
    <source>
        <dbReference type="Proteomes" id="UP000005307"/>
    </source>
</evidence>